<dbReference type="InterPro" id="IPR005662">
    <property type="entry name" value="GTPase_Era-like"/>
</dbReference>
<reference evidence="1 2" key="1">
    <citation type="submission" date="2020-05" db="EMBL/GenBank/DDBJ databases">
        <title>Flexivirga sp. ID2601S isolated from air conditioner.</title>
        <authorList>
            <person name="Kim D.H."/>
        </authorList>
    </citation>
    <scope>NUCLEOTIDE SEQUENCE [LARGE SCALE GENOMIC DNA]</scope>
    <source>
        <strain evidence="1 2">ID2601S</strain>
    </source>
</reference>
<evidence type="ECO:0000313" key="2">
    <source>
        <dbReference type="Proteomes" id="UP000557772"/>
    </source>
</evidence>
<dbReference type="GO" id="GO:0019843">
    <property type="term" value="F:rRNA binding"/>
    <property type="evidence" value="ECO:0007669"/>
    <property type="project" value="TreeGrafter"/>
</dbReference>
<dbReference type="InterPro" id="IPR027417">
    <property type="entry name" value="P-loop_NTPase"/>
</dbReference>
<protein>
    <submittedName>
        <fullName evidence="1">ABC transporter</fullName>
    </submittedName>
</protein>
<dbReference type="SUPFAM" id="SSF52540">
    <property type="entry name" value="P-loop containing nucleoside triphosphate hydrolases"/>
    <property type="match status" value="1"/>
</dbReference>
<dbReference type="GO" id="GO:0000028">
    <property type="term" value="P:ribosomal small subunit assembly"/>
    <property type="evidence" value="ECO:0007669"/>
    <property type="project" value="TreeGrafter"/>
</dbReference>
<evidence type="ECO:0000313" key="1">
    <source>
        <dbReference type="EMBL" id="NNG39429.1"/>
    </source>
</evidence>
<name>A0A849AG97_9MICO</name>
<dbReference type="GO" id="GO:0005829">
    <property type="term" value="C:cytosol"/>
    <property type="evidence" value="ECO:0007669"/>
    <property type="project" value="TreeGrafter"/>
</dbReference>
<dbReference type="AlphaFoldDB" id="A0A849AG97"/>
<dbReference type="RefSeq" id="WP_171154174.1">
    <property type="nucleotide sequence ID" value="NZ_JABENB010000001.1"/>
</dbReference>
<keyword evidence="2" id="KW-1185">Reference proteome</keyword>
<gene>
    <name evidence="1" type="ORF">HJ588_09105</name>
</gene>
<dbReference type="Proteomes" id="UP000557772">
    <property type="component" value="Unassembled WGS sequence"/>
</dbReference>
<dbReference type="GO" id="GO:0043024">
    <property type="term" value="F:ribosomal small subunit binding"/>
    <property type="evidence" value="ECO:0007669"/>
    <property type="project" value="TreeGrafter"/>
</dbReference>
<sequence length="570" mass="60481">MSHDVEGERLLTALQSLRRGVDATALPLDLPAVDQARRERAELLAQLDDYIIPRVTALDAPLLTVVGGSTGAGKSTLVNSLVGTVVTRSGVLRPTTRASTLIHNPADERWFTGTRVLPGLARLTGAAPETGDPNTLRLVASTGVPQGLALLDAPDIDSVVSANRDLARQLLSAADLWMFVTTAVRYADAVPWDLLQQAIRRGTSVAVVLDRVPLDAMEEVRADLAGMLMEQGLGQSPVFAIAESSLTEDGLLPPNEVERINGWLRSLAADAHARSIVIRRTLQGALDSLDGRARALGNAAQEQTDARGALHTAALDGYASARAGVEEGMRDGSLLRGEVLARWQEFVGTGELFRQLEAGVGRMRDRVVSVLRGRGRQQPANDLGEALQSGVAALLQAHGETAAITVSRAWRSLPGGAPIIGSHAELAEVSTDFIARSEKLVRVWQDDVMEMVRDEAGGKRTTARFLAFGVNGISVLLMLVVFSATAGLTGAEIGIAGGSAILAQRLLEAVFGDQAVRSLAARARTRLLELTDELYGAERARFEDVLEQAAPAGESPAALTRAISDVQASR</sequence>
<dbReference type="PANTHER" id="PTHR42698:SF1">
    <property type="entry name" value="GTPASE ERA, MITOCHONDRIAL"/>
    <property type="match status" value="1"/>
</dbReference>
<dbReference type="Gene3D" id="3.40.50.300">
    <property type="entry name" value="P-loop containing nucleotide triphosphate hydrolases"/>
    <property type="match status" value="1"/>
</dbReference>
<dbReference type="EMBL" id="JABENB010000001">
    <property type="protein sequence ID" value="NNG39429.1"/>
    <property type="molecule type" value="Genomic_DNA"/>
</dbReference>
<dbReference type="GO" id="GO:0005525">
    <property type="term" value="F:GTP binding"/>
    <property type="evidence" value="ECO:0007669"/>
    <property type="project" value="InterPro"/>
</dbReference>
<accession>A0A849AG97</accession>
<comment type="caution">
    <text evidence="1">The sequence shown here is derived from an EMBL/GenBank/DDBJ whole genome shotgun (WGS) entry which is preliminary data.</text>
</comment>
<organism evidence="1 2">
    <name type="scientific">Flexivirga aerilata</name>
    <dbReference type="NCBI Taxonomy" id="1656889"/>
    <lineage>
        <taxon>Bacteria</taxon>
        <taxon>Bacillati</taxon>
        <taxon>Actinomycetota</taxon>
        <taxon>Actinomycetes</taxon>
        <taxon>Micrococcales</taxon>
        <taxon>Dermacoccaceae</taxon>
        <taxon>Flexivirga</taxon>
    </lineage>
</organism>
<proteinExistence type="predicted"/>
<dbReference type="PANTHER" id="PTHR42698">
    <property type="entry name" value="GTPASE ERA"/>
    <property type="match status" value="1"/>
</dbReference>